<dbReference type="EMBL" id="BOOJ01000106">
    <property type="protein sequence ID" value="GIH97851.1"/>
    <property type="molecule type" value="Genomic_DNA"/>
</dbReference>
<reference evidence="2 3" key="1">
    <citation type="submission" date="2021-01" db="EMBL/GenBank/DDBJ databases">
        <title>Whole genome shotgun sequence of Planobispora siamensis NBRC 107568.</title>
        <authorList>
            <person name="Komaki H."/>
            <person name="Tamura T."/>
        </authorList>
    </citation>
    <scope>NUCLEOTIDE SEQUENCE [LARGE SCALE GENOMIC DNA]</scope>
    <source>
        <strain evidence="2 3">NBRC 107568</strain>
    </source>
</reference>
<name>A0A8J3SS33_9ACTN</name>
<sequence>MAAPYPQPVSAVEPAAAASVLLSISREIARRAALQAGVAAERARAAAKRAQQARDRAPVIAERLAQVRGRLRVDGSVDAAISSFPASSTSPARQPPTSGAPDREASWLHSC</sequence>
<protein>
    <submittedName>
        <fullName evidence="2">Uncharacterized protein</fullName>
    </submittedName>
</protein>
<organism evidence="2 3">
    <name type="scientific">Planobispora siamensis</name>
    <dbReference type="NCBI Taxonomy" id="936338"/>
    <lineage>
        <taxon>Bacteria</taxon>
        <taxon>Bacillati</taxon>
        <taxon>Actinomycetota</taxon>
        <taxon>Actinomycetes</taxon>
        <taxon>Streptosporangiales</taxon>
        <taxon>Streptosporangiaceae</taxon>
        <taxon>Planobispora</taxon>
    </lineage>
</organism>
<accession>A0A8J3SS33</accession>
<proteinExistence type="predicted"/>
<evidence type="ECO:0000256" key="1">
    <source>
        <dbReference type="SAM" id="MobiDB-lite"/>
    </source>
</evidence>
<feature type="region of interest" description="Disordered" evidence="1">
    <location>
        <begin position="82"/>
        <end position="111"/>
    </location>
</feature>
<dbReference type="AlphaFoldDB" id="A0A8J3SS33"/>
<evidence type="ECO:0000313" key="2">
    <source>
        <dbReference type="EMBL" id="GIH97851.1"/>
    </source>
</evidence>
<feature type="compositionally biased region" description="Basic and acidic residues" evidence="1">
    <location>
        <begin position="101"/>
        <end position="111"/>
    </location>
</feature>
<evidence type="ECO:0000313" key="3">
    <source>
        <dbReference type="Proteomes" id="UP000619788"/>
    </source>
</evidence>
<comment type="caution">
    <text evidence="2">The sequence shown here is derived from an EMBL/GenBank/DDBJ whole genome shotgun (WGS) entry which is preliminary data.</text>
</comment>
<keyword evidence="3" id="KW-1185">Reference proteome</keyword>
<gene>
    <name evidence="2" type="ORF">Psi01_84810</name>
</gene>
<feature type="compositionally biased region" description="Polar residues" evidence="1">
    <location>
        <begin position="84"/>
        <end position="97"/>
    </location>
</feature>
<dbReference type="Proteomes" id="UP000619788">
    <property type="component" value="Unassembled WGS sequence"/>
</dbReference>